<accession>A0A4R3N8Q4</accession>
<dbReference type="InterPro" id="IPR013783">
    <property type="entry name" value="Ig-like_fold"/>
</dbReference>
<evidence type="ECO:0000313" key="3">
    <source>
        <dbReference type="EMBL" id="TCT25145.1"/>
    </source>
</evidence>
<dbReference type="EMBL" id="SMAP01000002">
    <property type="protein sequence ID" value="TCT25145.1"/>
    <property type="molecule type" value="Genomic_DNA"/>
</dbReference>
<gene>
    <name evidence="3" type="ORF">EDC34_10232</name>
</gene>
<dbReference type="InterPro" id="IPR016195">
    <property type="entry name" value="Pol/histidinol_Pase-like"/>
</dbReference>
<dbReference type="Gene3D" id="3.20.20.140">
    <property type="entry name" value="Metal-dependent hydrolases"/>
    <property type="match status" value="1"/>
</dbReference>
<evidence type="ECO:0000256" key="2">
    <source>
        <dbReference type="SAM" id="SignalP"/>
    </source>
</evidence>
<dbReference type="Gene3D" id="2.60.120.260">
    <property type="entry name" value="Galactose-binding domain-like"/>
    <property type="match status" value="1"/>
</dbReference>
<organism evidence="3 4">
    <name type="scientific">Thermomonas haemolytica</name>
    <dbReference type="NCBI Taxonomy" id="141949"/>
    <lineage>
        <taxon>Bacteria</taxon>
        <taxon>Pseudomonadati</taxon>
        <taxon>Pseudomonadota</taxon>
        <taxon>Gammaproteobacteria</taxon>
        <taxon>Lysobacterales</taxon>
        <taxon>Lysobacteraceae</taxon>
        <taxon>Thermomonas</taxon>
    </lineage>
</organism>
<dbReference type="OrthoDB" id="9801679at2"/>
<dbReference type="Gene3D" id="2.60.40.10">
    <property type="entry name" value="Immunoglobulins"/>
    <property type="match status" value="2"/>
</dbReference>
<feature type="chain" id="PRO_5020321978" evidence="2">
    <location>
        <begin position="25"/>
        <end position="918"/>
    </location>
</feature>
<name>A0A4R3N8Q4_9GAMM</name>
<keyword evidence="4" id="KW-1185">Reference proteome</keyword>
<proteinExistence type="predicted"/>
<reference evidence="3 4" key="1">
    <citation type="submission" date="2019-03" db="EMBL/GenBank/DDBJ databases">
        <title>Genomic Encyclopedia of Type Strains, Phase IV (KMG-IV): sequencing the most valuable type-strain genomes for metagenomic binning, comparative biology and taxonomic classification.</title>
        <authorList>
            <person name="Goeker M."/>
        </authorList>
    </citation>
    <scope>NUCLEOTIDE SEQUENCE [LARGE SCALE GENOMIC DNA]</scope>
    <source>
        <strain evidence="3 4">DSM 13605</strain>
    </source>
</reference>
<dbReference type="SUPFAM" id="SSF89550">
    <property type="entry name" value="PHP domain-like"/>
    <property type="match status" value="1"/>
</dbReference>
<dbReference type="AlphaFoldDB" id="A0A4R3N8Q4"/>
<evidence type="ECO:0000256" key="1">
    <source>
        <dbReference type="SAM" id="MobiDB-lite"/>
    </source>
</evidence>
<dbReference type="SUPFAM" id="SSF49899">
    <property type="entry name" value="Concanavalin A-like lectins/glucanases"/>
    <property type="match status" value="1"/>
</dbReference>
<dbReference type="Pfam" id="PF17957">
    <property type="entry name" value="Big_7"/>
    <property type="match status" value="2"/>
</dbReference>
<sequence length="918" mass="95820">MHHHVRRRLGLACALALLCSSVVATDFGLPDHYEFNATLSVPFQVQAGGFPIRIDFDYPGAGDITRAAWLVEVLSPTGAVIGSDSGIATLEHGRGVRSGRWNGFANGGRSLPAGYYTVRLRAVPMVEVPEDARLSTEQRVRKALAVFADEVVEQNFDVMLGRLPKARMPAMQPLPTGRVSAAAIGAPVRAQSLVAAGGGLPYTIYYGNLHSQTNHSDGGTPVATCGGAEVPQAGTMGPADAYAMMQTQAGGDFLLASEHNHMYDGSTGTNTSASPTTANNLFNSGLAAAASYRSAHPQFLALYGNEWGVISNGGHLNIINPDGLASWEYNSSNQLIGSVATTKSDYAGLYAIMKARGWIGQFNHPASSGQFQINGVSLAYDANGAEVMVLAEVLNSSAFSTNTTMTETGRSSYESAWNKLLEAGYRLAPSSDQDNHCANWGLSFTNRTGVLLPTGTALTPAAFYDALRARRVFATEDRTSQLVLTANGRVMGESFSNTGPLTLVANYASTSGQSAQRVQFFEGVPGRNGTVTQLAEGSGSYTFTPAAGKHFYYVKVTQADGLRLWSAPVWIDQGGSTPADTTPPTVSASESGTSGSITLSAAASDNVGVSRVEFLVDGVLVGTDTSAPYAVTFDSTTLSNGSHSLVAKAYDAAGNVGSSSAVSFSISNAAADTTPPTVSASESGSSGTITLSASASDNVGVSKVEFWIDGVLKGSVLTPPYTLAFNSTTLSDGSHTLVAKAYDAAGNVGTSSAVAFTISNAPAAVERISNGGFESGTTGWTASSGVITSDSTYPAKTGSWKAWLDGYGSSHTDSAYQAVTIPSTVTSATLSFWLRVDSSETTTSTAYDTLKVQIRDTSGNVLATLATYSNLNKGSSYVQRSFDVSAWKGKTVRVYFLGVEDSSQATSFLIDDVSLKTQ</sequence>
<protein>
    <submittedName>
        <fullName evidence="3">Ig-like protein group 3</fullName>
    </submittedName>
</protein>
<feature type="signal peptide" evidence="2">
    <location>
        <begin position="1"/>
        <end position="24"/>
    </location>
</feature>
<dbReference type="InterPro" id="IPR013320">
    <property type="entry name" value="ConA-like_dom_sf"/>
</dbReference>
<dbReference type="NCBIfam" id="NF038032">
    <property type="entry name" value="CehA_McbA_metalo"/>
    <property type="match status" value="1"/>
</dbReference>
<keyword evidence="2" id="KW-0732">Signal</keyword>
<dbReference type="Proteomes" id="UP000295414">
    <property type="component" value="Unassembled WGS sequence"/>
</dbReference>
<feature type="region of interest" description="Disordered" evidence="1">
    <location>
        <begin position="575"/>
        <end position="594"/>
    </location>
</feature>
<comment type="caution">
    <text evidence="3">The sequence shown here is derived from an EMBL/GenBank/DDBJ whole genome shotgun (WGS) entry which is preliminary data.</text>
</comment>
<evidence type="ECO:0000313" key="4">
    <source>
        <dbReference type="Proteomes" id="UP000295414"/>
    </source>
</evidence>